<protein>
    <submittedName>
        <fullName evidence="2">Craniofacial development protein 2</fullName>
    </submittedName>
</protein>
<dbReference type="AlphaFoldDB" id="A0A8D9ALQ1"/>
<dbReference type="PANTHER" id="PTHR23227">
    <property type="entry name" value="BUCENTAUR RELATED"/>
    <property type="match status" value="1"/>
</dbReference>
<dbReference type="CDD" id="cd09076">
    <property type="entry name" value="L1-EN"/>
    <property type="match status" value="1"/>
</dbReference>
<name>A0A8D9ALQ1_9HEMI</name>
<accession>A0A8D9ALQ1</accession>
<evidence type="ECO:0000313" key="2">
    <source>
        <dbReference type="EMBL" id="CAG6768859.1"/>
    </source>
</evidence>
<dbReference type="PANTHER" id="PTHR23227:SF85">
    <property type="entry name" value="CRANIOFACIAL DEVELOPMENT PROTEIN 2"/>
    <property type="match status" value="1"/>
</dbReference>
<organism evidence="2">
    <name type="scientific">Cacopsylla melanoneura</name>
    <dbReference type="NCBI Taxonomy" id="428564"/>
    <lineage>
        <taxon>Eukaryota</taxon>
        <taxon>Metazoa</taxon>
        <taxon>Ecdysozoa</taxon>
        <taxon>Arthropoda</taxon>
        <taxon>Hexapoda</taxon>
        <taxon>Insecta</taxon>
        <taxon>Pterygota</taxon>
        <taxon>Neoptera</taxon>
        <taxon>Paraneoptera</taxon>
        <taxon>Hemiptera</taxon>
        <taxon>Sternorrhyncha</taxon>
        <taxon>Psylloidea</taxon>
        <taxon>Psyllidae</taxon>
        <taxon>Psyllinae</taxon>
        <taxon>Cacopsylla</taxon>
    </lineage>
</organism>
<reference evidence="2" key="1">
    <citation type="submission" date="2021-05" db="EMBL/GenBank/DDBJ databases">
        <authorList>
            <person name="Alioto T."/>
            <person name="Alioto T."/>
            <person name="Gomez Garrido J."/>
        </authorList>
    </citation>
    <scope>NUCLEOTIDE SEQUENCE</scope>
</reference>
<dbReference type="Gene3D" id="3.60.10.10">
    <property type="entry name" value="Endonuclease/exonuclease/phosphatase"/>
    <property type="match status" value="1"/>
</dbReference>
<sequence>MDMDIPGMKLSGVKNGTHSDLRAATYSGISCQVNQSDYGNTRKGNKNKKKEVPSLKIGTWNVRTMNKPSKRENLEVEMEKHNIDILGLGEIRWPGEGETTIGDYTMIYKGGEKKERGVGFIFKKKLDKNIIKIIPKSDRIIAMKIRSYPVDTLIIQVYMPTSEADDEDVEEVYKQIEEILDENGKGQVRSLIIGDWNSVVGEGREGNIVGNYGYGRRNERGDKLVEFCGQYDYWISNTWFEQPKRRLYTWKIQEIEEDIKSITSS</sequence>
<dbReference type="InterPro" id="IPR005135">
    <property type="entry name" value="Endo/exonuclease/phosphatase"/>
</dbReference>
<dbReference type="GO" id="GO:0003824">
    <property type="term" value="F:catalytic activity"/>
    <property type="evidence" value="ECO:0007669"/>
    <property type="project" value="InterPro"/>
</dbReference>
<dbReference type="InterPro" id="IPR036691">
    <property type="entry name" value="Endo/exonu/phosph_ase_sf"/>
</dbReference>
<dbReference type="InterPro" id="IPR027124">
    <property type="entry name" value="Swc5/CFDP1/2"/>
</dbReference>
<proteinExistence type="predicted"/>
<evidence type="ECO:0000259" key="1">
    <source>
        <dbReference type="Pfam" id="PF03372"/>
    </source>
</evidence>
<dbReference type="Pfam" id="PF03372">
    <property type="entry name" value="Exo_endo_phos"/>
    <property type="match status" value="1"/>
</dbReference>
<dbReference type="SUPFAM" id="SSF56219">
    <property type="entry name" value="DNase I-like"/>
    <property type="match status" value="1"/>
</dbReference>
<feature type="domain" description="Endonuclease/exonuclease/phosphatase" evidence="1">
    <location>
        <begin position="58"/>
        <end position="214"/>
    </location>
</feature>
<dbReference type="EMBL" id="HBUF01577518">
    <property type="protein sequence ID" value="CAG6768859.1"/>
    <property type="molecule type" value="Transcribed_RNA"/>
</dbReference>